<gene>
    <name evidence="2" type="ORF">EYZ11_010260</name>
</gene>
<dbReference type="SUPFAM" id="SSF89796">
    <property type="entry name" value="CoA-transferase family III (CaiB/BaiF)"/>
    <property type="match status" value="1"/>
</dbReference>
<feature type="compositionally biased region" description="Polar residues" evidence="1">
    <location>
        <begin position="26"/>
        <end position="35"/>
    </location>
</feature>
<organism evidence="2 3">
    <name type="scientific">Aspergillus tanneri</name>
    <dbReference type="NCBI Taxonomy" id="1220188"/>
    <lineage>
        <taxon>Eukaryota</taxon>
        <taxon>Fungi</taxon>
        <taxon>Dikarya</taxon>
        <taxon>Ascomycota</taxon>
        <taxon>Pezizomycotina</taxon>
        <taxon>Eurotiomycetes</taxon>
        <taxon>Eurotiomycetidae</taxon>
        <taxon>Eurotiales</taxon>
        <taxon>Aspergillaceae</taxon>
        <taxon>Aspergillus</taxon>
        <taxon>Aspergillus subgen. Circumdati</taxon>
    </lineage>
</organism>
<dbReference type="STRING" id="1220188.A0A4V3UN92"/>
<evidence type="ECO:0000256" key="1">
    <source>
        <dbReference type="SAM" id="MobiDB-lite"/>
    </source>
</evidence>
<dbReference type="VEuPathDB" id="FungiDB:EYZ11_010260"/>
<dbReference type="PANTHER" id="PTHR48229">
    <property type="entry name" value="CAIB/BAIF FAMILY ENZYME (AFU_ORTHOLOGUE AFUA_1G05360)-RELATED"/>
    <property type="match status" value="1"/>
</dbReference>
<reference evidence="2 3" key="1">
    <citation type="submission" date="2019-03" db="EMBL/GenBank/DDBJ databases">
        <title>The genome sequence of a newly discovered highly antifungal drug resistant Aspergillus species, Aspergillus tanneri NIH 1004.</title>
        <authorList>
            <person name="Mounaud S."/>
            <person name="Singh I."/>
            <person name="Joardar V."/>
            <person name="Pakala S."/>
            <person name="Pakala S."/>
            <person name="Venepally P."/>
            <person name="Hoover J."/>
            <person name="Nierman W."/>
            <person name="Chung J."/>
            <person name="Losada L."/>
        </authorList>
    </citation>
    <scope>NUCLEOTIDE SEQUENCE [LARGE SCALE GENOMIC DNA]</scope>
    <source>
        <strain evidence="2 3">NIH1004</strain>
    </source>
</reference>
<dbReference type="InterPro" id="IPR023606">
    <property type="entry name" value="CoA-Trfase_III_dom_1_sf"/>
</dbReference>
<feature type="compositionally biased region" description="Polar residues" evidence="1">
    <location>
        <begin position="43"/>
        <end position="61"/>
    </location>
</feature>
<sequence length="102" mass="10832">MPQSNGSRAVSPNTTQPDLDDLINENHPQAGTTACSVEEYLSSPHSRANTNANTDINTSHPASWSWTSRLIAGPTISRVLAELGASVMRVASPHVTDLSALH</sequence>
<dbReference type="EMBL" id="SOSA01000538">
    <property type="protein sequence ID" value="THC90284.1"/>
    <property type="molecule type" value="Genomic_DNA"/>
</dbReference>
<feature type="region of interest" description="Disordered" evidence="1">
    <location>
        <begin position="1"/>
        <end position="61"/>
    </location>
</feature>
<feature type="compositionally biased region" description="Polar residues" evidence="1">
    <location>
        <begin position="1"/>
        <end position="17"/>
    </location>
</feature>
<evidence type="ECO:0000313" key="2">
    <source>
        <dbReference type="EMBL" id="THC90284.1"/>
    </source>
</evidence>
<name>A0A4V3UN92_9EURO</name>
<keyword evidence="3" id="KW-1185">Reference proteome</keyword>
<dbReference type="Gene3D" id="3.40.50.10540">
    <property type="entry name" value="Crotonobetainyl-coa:carnitine coa-transferase, domain 1"/>
    <property type="match status" value="1"/>
</dbReference>
<dbReference type="AlphaFoldDB" id="A0A4V3UN92"/>
<dbReference type="InterPro" id="IPR052985">
    <property type="entry name" value="CoA-trans_III_biosynth/detox"/>
</dbReference>
<proteinExistence type="predicted"/>
<dbReference type="Proteomes" id="UP000308092">
    <property type="component" value="Unassembled WGS sequence"/>
</dbReference>
<protein>
    <submittedName>
        <fullName evidence="2">Uncharacterized protein</fullName>
    </submittedName>
</protein>
<evidence type="ECO:0000313" key="3">
    <source>
        <dbReference type="Proteomes" id="UP000308092"/>
    </source>
</evidence>
<comment type="caution">
    <text evidence="2">The sequence shown here is derived from an EMBL/GenBank/DDBJ whole genome shotgun (WGS) entry which is preliminary data.</text>
</comment>
<dbReference type="PANTHER" id="PTHR48229:SF2">
    <property type="entry name" value="CAIB_BAIF FAMILY PROTEIN"/>
    <property type="match status" value="1"/>
</dbReference>
<accession>A0A4V3UN92</accession>